<proteinExistence type="predicted"/>
<accession>A0ABY7JUW4</accession>
<keyword evidence="3" id="KW-1185">Reference proteome</keyword>
<feature type="transmembrane region" description="Helical" evidence="1">
    <location>
        <begin position="286"/>
        <end position="305"/>
    </location>
</feature>
<evidence type="ECO:0000313" key="2">
    <source>
        <dbReference type="EMBL" id="WAX56118.1"/>
    </source>
</evidence>
<evidence type="ECO:0000256" key="1">
    <source>
        <dbReference type="SAM" id="Phobius"/>
    </source>
</evidence>
<gene>
    <name evidence="2" type="ORF">M6B22_16465</name>
</gene>
<protein>
    <submittedName>
        <fullName evidence="2">Stage II sporulation protein M</fullName>
    </submittedName>
</protein>
<feature type="transmembrane region" description="Helical" evidence="1">
    <location>
        <begin position="253"/>
        <end position="274"/>
    </location>
</feature>
<organism evidence="2 3">
    <name type="scientific">Jatrophihabitans cynanchi</name>
    <dbReference type="NCBI Taxonomy" id="2944128"/>
    <lineage>
        <taxon>Bacteria</taxon>
        <taxon>Bacillati</taxon>
        <taxon>Actinomycetota</taxon>
        <taxon>Actinomycetes</taxon>
        <taxon>Jatrophihabitantales</taxon>
        <taxon>Jatrophihabitantaceae</taxon>
        <taxon>Jatrophihabitans</taxon>
    </lineage>
</organism>
<reference evidence="2" key="1">
    <citation type="submission" date="2022-05" db="EMBL/GenBank/DDBJ databases">
        <title>Jatrophihabitans sp. SB3-54 whole genome sequence.</title>
        <authorList>
            <person name="Suh M.K."/>
            <person name="Eom M.K."/>
            <person name="Kim J.S."/>
            <person name="Kim H.S."/>
            <person name="Do H.E."/>
            <person name="Shin Y.K."/>
            <person name="Lee J.-S."/>
        </authorList>
    </citation>
    <scope>NUCLEOTIDE SEQUENCE</scope>
    <source>
        <strain evidence="2">SB3-54</strain>
    </source>
</reference>
<dbReference type="RefSeq" id="WP_269442646.1">
    <property type="nucleotide sequence ID" value="NZ_CP097463.1"/>
</dbReference>
<dbReference type="Pfam" id="PF01944">
    <property type="entry name" value="SpoIIM"/>
    <property type="match status" value="1"/>
</dbReference>
<feature type="transmembrane region" description="Helical" evidence="1">
    <location>
        <begin position="100"/>
        <end position="121"/>
    </location>
</feature>
<evidence type="ECO:0000313" key="3">
    <source>
        <dbReference type="Proteomes" id="UP001164693"/>
    </source>
</evidence>
<sequence length="330" mass="35239">MDIDAFITAHAPEWARLEALCRRRRPSADEADELVLLYRRVATHLALVQSRTPDPALAARLSGLLARARAAAVGRSRSSGWAALGRGVTVTFPAALYRTWRWWVGMGAANIAIAAAMMLWLREHPERLNRLLSSDAVRQLVDRDFRDYYSEHPARAFAAHVWTNNALVSAVALFLGVTLVGTLYTMWQNTLNLGVVGGAMLGAGKAHVFFGLILPHGMLELTAVFIAGGVGLRTGWAWVAPGPLPRSRALAEAGRLAGVVALGLAGVLLVSGVIEAFVTPSGLPTAARIAIGTAAELAFLSYVFVLGRRAARAGEPDLPAEARADELPVS</sequence>
<feature type="transmembrane region" description="Helical" evidence="1">
    <location>
        <begin position="165"/>
        <end position="187"/>
    </location>
</feature>
<dbReference type="Proteomes" id="UP001164693">
    <property type="component" value="Chromosome"/>
</dbReference>
<dbReference type="PANTHER" id="PTHR35337">
    <property type="entry name" value="SLR1478 PROTEIN"/>
    <property type="match status" value="1"/>
</dbReference>
<dbReference type="InterPro" id="IPR002798">
    <property type="entry name" value="SpoIIM-like"/>
</dbReference>
<keyword evidence="1" id="KW-0472">Membrane</keyword>
<keyword evidence="1" id="KW-0812">Transmembrane</keyword>
<dbReference type="PANTHER" id="PTHR35337:SF1">
    <property type="entry name" value="SLR1478 PROTEIN"/>
    <property type="match status" value="1"/>
</dbReference>
<name>A0ABY7JUW4_9ACTN</name>
<feature type="transmembrane region" description="Helical" evidence="1">
    <location>
        <begin position="207"/>
        <end position="232"/>
    </location>
</feature>
<dbReference type="EMBL" id="CP097463">
    <property type="protein sequence ID" value="WAX56118.1"/>
    <property type="molecule type" value="Genomic_DNA"/>
</dbReference>
<keyword evidence="1" id="KW-1133">Transmembrane helix</keyword>